<proteinExistence type="predicted"/>
<dbReference type="Proteomes" id="UP000594873">
    <property type="component" value="Chromosome"/>
</dbReference>
<organism evidence="1 2">
    <name type="scientific">Allosphingosinicella flava</name>
    <dbReference type="NCBI Taxonomy" id="2771430"/>
    <lineage>
        <taxon>Bacteria</taxon>
        <taxon>Pseudomonadati</taxon>
        <taxon>Pseudomonadota</taxon>
        <taxon>Alphaproteobacteria</taxon>
        <taxon>Sphingomonadales</taxon>
        <taxon>Sphingomonadaceae</taxon>
        <taxon>Allosphingosinicella</taxon>
    </lineage>
</organism>
<accession>A0A7T2LMH4</accession>
<dbReference type="AlphaFoldDB" id="A0A7T2LMH4"/>
<gene>
    <name evidence="1" type="ORF">IC614_02845</name>
</gene>
<evidence type="ECO:0000313" key="2">
    <source>
        <dbReference type="Proteomes" id="UP000594873"/>
    </source>
</evidence>
<protein>
    <submittedName>
        <fullName evidence="1">Uncharacterized protein</fullName>
    </submittedName>
</protein>
<keyword evidence="2" id="KW-1185">Reference proteome</keyword>
<reference evidence="1 2" key="1">
    <citation type="submission" date="2020-11" db="EMBL/GenBank/DDBJ databases">
        <title>Genome seq and assembly of Sphingosinicella sp.</title>
        <authorList>
            <person name="Chhetri G."/>
        </authorList>
    </citation>
    <scope>NUCLEOTIDE SEQUENCE [LARGE SCALE GENOMIC DNA]</scope>
    <source>
        <strain evidence="1 2">UDD2</strain>
    </source>
</reference>
<dbReference type="EMBL" id="CP065592">
    <property type="protein sequence ID" value="QPQ55556.1"/>
    <property type="molecule type" value="Genomic_DNA"/>
</dbReference>
<sequence>MSVIDRGPFQHGLREGVGDLILKATKLNRAEVLALLGQAGEKMPRCGRKAGSRRKHGRLQFFFTRALIEHRGHHFGHKLLRLRPHFFSATGELFHRPAHAVLSGVKFGSRMAGHQTLIHANSFVLLGAVVSATVEQKRMKLAR</sequence>
<evidence type="ECO:0000313" key="1">
    <source>
        <dbReference type="EMBL" id="QPQ55556.1"/>
    </source>
</evidence>
<dbReference type="RefSeq" id="WP_200972228.1">
    <property type="nucleotide sequence ID" value="NZ_CP065592.1"/>
</dbReference>
<name>A0A7T2LMH4_9SPHN</name>
<dbReference type="KEGG" id="sflv:IC614_02845"/>